<proteinExistence type="predicted"/>
<dbReference type="InParanoid" id="A0A6P8JA71"/>
<evidence type="ECO:0000256" key="1">
    <source>
        <dbReference type="ARBA" id="ARBA00023172"/>
    </source>
</evidence>
<dbReference type="InterPro" id="IPR052787">
    <property type="entry name" value="MAVS"/>
</dbReference>
<keyword evidence="2" id="KW-1185">Reference proteome</keyword>
<dbReference type="GeneID" id="116307592"/>
<protein>
    <submittedName>
        <fullName evidence="3">Uncharacterized protein LOC116307592</fullName>
    </submittedName>
</protein>
<dbReference type="GO" id="GO:0003677">
    <property type="term" value="F:DNA binding"/>
    <property type="evidence" value="ECO:0007669"/>
    <property type="project" value="InterPro"/>
</dbReference>
<dbReference type="Proteomes" id="UP000515163">
    <property type="component" value="Unplaced"/>
</dbReference>
<gene>
    <name evidence="3" type="primary">LOC116307592</name>
</gene>
<dbReference type="AlphaFoldDB" id="A0A6P8JA71"/>
<evidence type="ECO:0000313" key="3">
    <source>
        <dbReference type="RefSeq" id="XP_031573720.1"/>
    </source>
</evidence>
<dbReference type="Gene3D" id="1.10.443.10">
    <property type="entry name" value="Intergrase catalytic core"/>
    <property type="match status" value="1"/>
</dbReference>
<dbReference type="KEGG" id="aten:116307592"/>
<organism evidence="2 3">
    <name type="scientific">Actinia tenebrosa</name>
    <name type="common">Australian red waratah sea anemone</name>
    <dbReference type="NCBI Taxonomy" id="6105"/>
    <lineage>
        <taxon>Eukaryota</taxon>
        <taxon>Metazoa</taxon>
        <taxon>Cnidaria</taxon>
        <taxon>Anthozoa</taxon>
        <taxon>Hexacorallia</taxon>
        <taxon>Actiniaria</taxon>
        <taxon>Actiniidae</taxon>
        <taxon>Actinia</taxon>
    </lineage>
</organism>
<dbReference type="GO" id="GO:0006310">
    <property type="term" value="P:DNA recombination"/>
    <property type="evidence" value="ECO:0007669"/>
    <property type="project" value="UniProtKB-KW"/>
</dbReference>
<dbReference type="PANTHER" id="PTHR21446:SF12">
    <property type="entry name" value="POTASSIUM CHANNEL TETRAMERIZATION DOMAIN CONTAINING 1"/>
    <property type="match status" value="1"/>
</dbReference>
<dbReference type="OrthoDB" id="5959426at2759"/>
<dbReference type="SUPFAM" id="SSF56349">
    <property type="entry name" value="DNA breaking-rejoining enzymes"/>
    <property type="match status" value="1"/>
</dbReference>
<dbReference type="InterPro" id="IPR011010">
    <property type="entry name" value="DNA_brk_join_enz"/>
</dbReference>
<sequence length="363" mass="41164">MSSIDLDDCLRRFYAEARTKSGEEYSRSSLLGFRNSIERHFIANNRCIKLTNNPVFARSNKMLESKLKAIRRENKECTKHKPVIESQDILKLKTSPFMSPETPDGLLRKVWLYVTIYWCRRGCEGQRLLRRNSFVFDRDSDGKAFIQMSHEEQSKNHQGGFNDKISTERETRLYSTDEDGDAFYCIELYLSKLNPLQEAFFQKPRSNFEHSDDIWYQNKPLGVNRLSKLMKEISLGAGLSKMYTNHCVRATAITLLSDAGVPARHIMRISGHANEQSLASSNRRPSTSQLQNCSEIISHALEKGKTPTSCKTSLQAQQVPLASTLSEFSPSVVASNASLNSMFNSCNIGQVKVFISPANPKEL</sequence>
<keyword evidence="1" id="KW-0233">DNA recombination</keyword>
<reference evidence="3" key="1">
    <citation type="submission" date="2025-08" db="UniProtKB">
        <authorList>
            <consortium name="RefSeq"/>
        </authorList>
    </citation>
    <scope>IDENTIFICATION</scope>
    <source>
        <tissue evidence="3">Tentacle</tissue>
    </source>
</reference>
<dbReference type="InterPro" id="IPR013762">
    <property type="entry name" value="Integrase-like_cat_sf"/>
</dbReference>
<dbReference type="GO" id="GO:0015074">
    <property type="term" value="P:DNA integration"/>
    <property type="evidence" value="ECO:0007669"/>
    <property type="project" value="InterPro"/>
</dbReference>
<dbReference type="PANTHER" id="PTHR21446">
    <property type="entry name" value="DUF3504 DOMAIN-CONTAINING PROTEIN"/>
    <property type="match status" value="1"/>
</dbReference>
<evidence type="ECO:0000313" key="2">
    <source>
        <dbReference type="Proteomes" id="UP000515163"/>
    </source>
</evidence>
<dbReference type="RefSeq" id="XP_031573720.1">
    <property type="nucleotide sequence ID" value="XM_031717860.1"/>
</dbReference>
<accession>A0A6P8JA71</accession>
<name>A0A6P8JA71_ACTTE</name>